<feature type="transmembrane region" description="Helical" evidence="2">
    <location>
        <begin position="83"/>
        <end position="101"/>
    </location>
</feature>
<gene>
    <name evidence="4" type="primary">Contig3643.g3900</name>
    <name evidence="4" type="ORF">STYLEM_1319</name>
</gene>
<keyword evidence="5" id="KW-1185">Reference proteome</keyword>
<dbReference type="PROSITE" id="PS50250">
    <property type="entry name" value="PCI"/>
    <property type="match status" value="1"/>
</dbReference>
<dbReference type="OMA" id="VCLKALW"/>
<accession>A0A077ZSS1</accession>
<dbReference type="Pfam" id="PF01399">
    <property type="entry name" value="PCI"/>
    <property type="match status" value="1"/>
</dbReference>
<name>A0A077ZSS1_STYLE</name>
<keyword evidence="4" id="KW-0396">Initiation factor</keyword>
<dbReference type="OrthoDB" id="296995at2759"/>
<dbReference type="Proteomes" id="UP000039865">
    <property type="component" value="Unassembled WGS sequence"/>
</dbReference>
<evidence type="ECO:0000313" key="5">
    <source>
        <dbReference type="Proteomes" id="UP000039865"/>
    </source>
</evidence>
<dbReference type="GO" id="GO:0003743">
    <property type="term" value="F:translation initiation factor activity"/>
    <property type="evidence" value="ECO:0007669"/>
    <property type="project" value="UniProtKB-KW"/>
</dbReference>
<dbReference type="FunCoup" id="A0A077ZSS1">
    <property type="interactions" value="731"/>
</dbReference>
<dbReference type="InterPro" id="IPR045237">
    <property type="entry name" value="COPS7/eIF3m"/>
</dbReference>
<dbReference type="InterPro" id="IPR000717">
    <property type="entry name" value="PCI_dom"/>
</dbReference>
<evidence type="ECO:0000259" key="3">
    <source>
        <dbReference type="PROSITE" id="PS50250"/>
    </source>
</evidence>
<dbReference type="GO" id="GO:0005852">
    <property type="term" value="C:eukaryotic translation initiation factor 3 complex"/>
    <property type="evidence" value="ECO:0007669"/>
    <property type="project" value="TreeGrafter"/>
</dbReference>
<evidence type="ECO:0000256" key="2">
    <source>
        <dbReference type="SAM" id="Phobius"/>
    </source>
</evidence>
<dbReference type="InParanoid" id="A0A077ZSS1"/>
<evidence type="ECO:0000256" key="1">
    <source>
        <dbReference type="ARBA" id="ARBA00008482"/>
    </source>
</evidence>
<dbReference type="GO" id="GO:0002183">
    <property type="term" value="P:cytoplasmic translational initiation"/>
    <property type="evidence" value="ECO:0007669"/>
    <property type="project" value="TreeGrafter"/>
</dbReference>
<keyword evidence="2" id="KW-0812">Transmembrane</keyword>
<protein>
    <submittedName>
        <fullName evidence="4">Eukaryotic translation initiation factor 3 subunit m</fullName>
    </submittedName>
</protein>
<keyword evidence="2" id="KW-0472">Membrane</keyword>
<organism evidence="4 5">
    <name type="scientific">Stylonychia lemnae</name>
    <name type="common">Ciliate</name>
    <dbReference type="NCBI Taxonomy" id="5949"/>
    <lineage>
        <taxon>Eukaryota</taxon>
        <taxon>Sar</taxon>
        <taxon>Alveolata</taxon>
        <taxon>Ciliophora</taxon>
        <taxon>Intramacronucleata</taxon>
        <taxon>Spirotrichea</taxon>
        <taxon>Stichotrichia</taxon>
        <taxon>Sporadotrichida</taxon>
        <taxon>Oxytrichidae</taxon>
        <taxon>Stylonychinae</taxon>
        <taxon>Stylonychia</taxon>
    </lineage>
</organism>
<keyword evidence="2" id="KW-1133">Transmembrane helix</keyword>
<dbReference type="EMBL" id="CCKQ01001254">
    <property type="protein sequence ID" value="CDW72360.1"/>
    <property type="molecule type" value="Genomic_DNA"/>
</dbReference>
<sequence>MHFVSAQTQEEQISEILSYFKENLAKSVDSVHAKHIENFEETLNKLEESEDISGILDYLISLREVISNLPTSHKNTPITIQRVILLILPLLKLVLLIYSIFSETSSMRSVSFQRLYQLCDKNDQIKIIVENLRNVQNISKEWNLNLDQRRKLLKSSAHTLDRNNESAGAFEVMQGYLRTFERSDEKELTANLIEIEAKRCVILAIKVPTVIDFADILKLKAVKYLQAKDKVVFDFMSLFTSTDTKEFTDIVQQFQTLIAEEHLQMDEIIKKKQYIQICNLKLDSSNHSYSDLANILNISIDEVEIWAIEAIASGILDAKVDQLKEEIVIKSHALNQEWQSIQDRIGEWKKKFQEMQAILQHTQQLSSVVVKK</sequence>
<feature type="domain" description="PCI" evidence="3">
    <location>
        <begin position="168"/>
        <end position="334"/>
    </location>
</feature>
<dbReference type="PANTHER" id="PTHR15350:SF2">
    <property type="entry name" value="EUKARYOTIC TRANSLATION INITIATION FACTOR 3 SUBUNIT M"/>
    <property type="match status" value="1"/>
</dbReference>
<dbReference type="PANTHER" id="PTHR15350">
    <property type="entry name" value="COP9 SIGNALOSOME COMPLEX SUBUNIT 7/DENDRITIC CELL PROTEIN GA17"/>
    <property type="match status" value="1"/>
</dbReference>
<keyword evidence="4" id="KW-0648">Protein biosynthesis</keyword>
<comment type="similarity">
    <text evidence="1">Belongs to the CSN7/EIF3M family. CSN7 subfamily.</text>
</comment>
<proteinExistence type="inferred from homology"/>
<evidence type="ECO:0000313" key="4">
    <source>
        <dbReference type="EMBL" id="CDW72360.1"/>
    </source>
</evidence>
<reference evidence="4 5" key="1">
    <citation type="submission" date="2014-06" db="EMBL/GenBank/DDBJ databases">
        <authorList>
            <person name="Swart Estienne"/>
        </authorList>
    </citation>
    <scope>NUCLEOTIDE SEQUENCE [LARGE SCALE GENOMIC DNA]</scope>
    <source>
        <strain evidence="4 5">130c</strain>
    </source>
</reference>
<dbReference type="AlphaFoldDB" id="A0A077ZSS1"/>